<organism evidence="4 5">
    <name type="scientific">Maricaulis salignorans</name>
    <dbReference type="NCBI Taxonomy" id="144026"/>
    <lineage>
        <taxon>Bacteria</taxon>
        <taxon>Pseudomonadati</taxon>
        <taxon>Pseudomonadota</taxon>
        <taxon>Alphaproteobacteria</taxon>
        <taxon>Maricaulales</taxon>
        <taxon>Maricaulaceae</taxon>
        <taxon>Maricaulis</taxon>
    </lineage>
</organism>
<gene>
    <name evidence="4" type="ORF">SAMN04488568_104116</name>
</gene>
<dbReference type="Proteomes" id="UP000199759">
    <property type="component" value="Unassembled WGS sequence"/>
</dbReference>
<dbReference type="RefSeq" id="WP_143024053.1">
    <property type="nucleotide sequence ID" value="NZ_FNHG01000004.1"/>
</dbReference>
<dbReference type="EMBL" id="FNHG01000004">
    <property type="protein sequence ID" value="SDM04595.1"/>
    <property type="molecule type" value="Genomic_DNA"/>
</dbReference>
<dbReference type="Pfam" id="PF13202">
    <property type="entry name" value="EF-hand_5"/>
    <property type="match status" value="2"/>
</dbReference>
<dbReference type="PROSITE" id="PS00018">
    <property type="entry name" value="EF_HAND_1"/>
    <property type="match status" value="2"/>
</dbReference>
<feature type="compositionally biased region" description="Basic and acidic residues" evidence="1">
    <location>
        <begin position="124"/>
        <end position="164"/>
    </location>
</feature>
<feature type="domain" description="EF-hand" evidence="3">
    <location>
        <begin position="50"/>
        <end position="63"/>
    </location>
</feature>
<feature type="domain" description="EF-hand" evidence="3">
    <location>
        <begin position="179"/>
        <end position="195"/>
    </location>
</feature>
<dbReference type="OrthoDB" id="5470953at2"/>
<feature type="chain" id="PRO_5011586445" evidence="2">
    <location>
        <begin position="25"/>
        <end position="211"/>
    </location>
</feature>
<reference evidence="4 5" key="1">
    <citation type="submission" date="2016-10" db="EMBL/GenBank/DDBJ databases">
        <authorList>
            <person name="de Groot N.N."/>
        </authorList>
    </citation>
    <scope>NUCLEOTIDE SEQUENCE [LARGE SCALE GENOMIC DNA]</scope>
    <source>
        <strain evidence="4 5">DSM 16077</strain>
    </source>
</reference>
<sequence length="211" mass="22988">MKKPFLTMMLAGSAMLVAGAVAQAQPGRGGHDGPGRHGGGHGGGMMMLHLADANGDGSVTRAEVDALQAEMFEWKDRNGDGYLDAADQSPVRQRMRAMHEARAAEAADQPEGEERRSMRRGHRGERGDHAERGDRGDRAERGGRGGRGGRGDAGLHRADTDDDQRISRAEFLAMERPGFDRLDQDSDGVITPAELDAAADARHDRRRWWRN</sequence>
<keyword evidence="5" id="KW-1185">Reference proteome</keyword>
<accession>A0A1G9Q2M9</accession>
<name>A0A1G9Q2M9_9PROT</name>
<feature type="region of interest" description="Disordered" evidence="1">
    <location>
        <begin position="90"/>
        <end position="164"/>
    </location>
</feature>
<dbReference type="InterPro" id="IPR018247">
    <property type="entry name" value="EF_Hand_1_Ca_BS"/>
</dbReference>
<dbReference type="STRING" id="144026.SAMN04488568_104116"/>
<dbReference type="Gene3D" id="1.10.238.10">
    <property type="entry name" value="EF-hand"/>
    <property type="match status" value="2"/>
</dbReference>
<evidence type="ECO:0000313" key="4">
    <source>
        <dbReference type="EMBL" id="SDM04595.1"/>
    </source>
</evidence>
<evidence type="ECO:0000256" key="2">
    <source>
        <dbReference type="SAM" id="SignalP"/>
    </source>
</evidence>
<protein>
    <submittedName>
        <fullName evidence="4">EF hand</fullName>
    </submittedName>
</protein>
<dbReference type="InterPro" id="IPR002048">
    <property type="entry name" value="EF_hand_dom"/>
</dbReference>
<dbReference type="GO" id="GO:0005509">
    <property type="term" value="F:calcium ion binding"/>
    <property type="evidence" value="ECO:0007669"/>
    <property type="project" value="InterPro"/>
</dbReference>
<evidence type="ECO:0000313" key="5">
    <source>
        <dbReference type="Proteomes" id="UP000199759"/>
    </source>
</evidence>
<feature type="signal peptide" evidence="2">
    <location>
        <begin position="1"/>
        <end position="24"/>
    </location>
</feature>
<evidence type="ECO:0000256" key="1">
    <source>
        <dbReference type="SAM" id="MobiDB-lite"/>
    </source>
</evidence>
<dbReference type="AlphaFoldDB" id="A0A1G9Q2M9"/>
<keyword evidence="2" id="KW-0732">Signal</keyword>
<dbReference type="SUPFAM" id="SSF47473">
    <property type="entry name" value="EF-hand"/>
    <property type="match status" value="1"/>
</dbReference>
<dbReference type="InterPro" id="IPR011992">
    <property type="entry name" value="EF-hand-dom_pair"/>
</dbReference>
<proteinExistence type="predicted"/>
<evidence type="ECO:0000259" key="3">
    <source>
        <dbReference type="Pfam" id="PF13202"/>
    </source>
</evidence>